<keyword evidence="8" id="KW-0131">Cell cycle</keyword>
<name>A0A0F9WQD3_9MICR</name>
<keyword evidence="3" id="KW-0963">Cytoplasm</keyword>
<dbReference type="Pfam" id="PF03271">
    <property type="entry name" value="EB1"/>
    <property type="match status" value="1"/>
</dbReference>
<gene>
    <name evidence="11" type="ORF">AAJ76_3000026021</name>
</gene>
<dbReference type="VEuPathDB" id="MicrosporidiaDB:AAJ76_3000026021"/>
<comment type="caution">
    <text evidence="11">The sequence shown here is derived from an EMBL/GenBank/DDBJ whole genome shotgun (WGS) entry which is preliminary data.</text>
</comment>
<dbReference type="VEuPathDB" id="MicrosporidiaDB:G9O61_00g016500"/>
<dbReference type="Gene3D" id="1.10.418.10">
    <property type="entry name" value="Calponin-like domain"/>
    <property type="match status" value="1"/>
</dbReference>
<dbReference type="InterPro" id="IPR036872">
    <property type="entry name" value="CH_dom_sf"/>
</dbReference>
<dbReference type="GO" id="GO:0008017">
    <property type="term" value="F:microtubule binding"/>
    <property type="evidence" value="ECO:0007669"/>
    <property type="project" value="InterPro"/>
</dbReference>
<dbReference type="InterPro" id="IPR004953">
    <property type="entry name" value="EB1_C"/>
</dbReference>
<evidence type="ECO:0000256" key="1">
    <source>
        <dbReference type="ARBA" id="ARBA00004245"/>
    </source>
</evidence>
<evidence type="ECO:0000256" key="3">
    <source>
        <dbReference type="ARBA" id="ARBA00022490"/>
    </source>
</evidence>
<keyword evidence="4" id="KW-0132">Cell division</keyword>
<dbReference type="Gene3D" id="1.20.5.1430">
    <property type="match status" value="1"/>
</dbReference>
<dbReference type="GO" id="GO:0051301">
    <property type="term" value="P:cell division"/>
    <property type="evidence" value="ECO:0007669"/>
    <property type="project" value="UniProtKB-KW"/>
</dbReference>
<dbReference type="GeneID" id="36319936"/>
<evidence type="ECO:0000313" key="12">
    <source>
        <dbReference type="Proteomes" id="UP000034350"/>
    </source>
</evidence>
<dbReference type="SUPFAM" id="SSF140612">
    <property type="entry name" value="EB1 dimerisation domain-like"/>
    <property type="match status" value="1"/>
</dbReference>
<dbReference type="GO" id="GO:0005874">
    <property type="term" value="C:microtubule"/>
    <property type="evidence" value="ECO:0007669"/>
    <property type="project" value="UniProtKB-KW"/>
</dbReference>
<dbReference type="InterPro" id="IPR036133">
    <property type="entry name" value="EB1_C_sf"/>
</dbReference>
<sequence>MITSRKELIRWLKSLNIHINCIEEFGQGTAICHLLTIIHPNKSFNFIKEPSTTYEYLRNLKTAQGFFQENNIEVRFPIEKLVQCKLQDNLEFAQWMYKYYIKNHNNKTKKITNKDEVTREFEREKNRKEIVDNLKKHSVEQNTKLEDKCLKLEENYNQLLEKFKKTEEDNLMLKSKLGIFADNDVQKVIKELEENRNFYFCILVEIEKYLTECDSIEENVKNDIFNILYKKS</sequence>
<keyword evidence="12" id="KW-1185">Reference proteome</keyword>
<dbReference type="EMBL" id="JPQZ01000030">
    <property type="protein sequence ID" value="KKO75153.1"/>
    <property type="molecule type" value="Genomic_DNA"/>
</dbReference>
<evidence type="ECO:0000256" key="2">
    <source>
        <dbReference type="ARBA" id="ARBA00010729"/>
    </source>
</evidence>
<dbReference type="PANTHER" id="PTHR10623">
    <property type="entry name" value="MICROTUBULE-ASSOCIATED PROTEIN RP/EB FAMILY MEMBER"/>
    <property type="match status" value="1"/>
</dbReference>
<dbReference type="PROSITE" id="PS50021">
    <property type="entry name" value="CH"/>
    <property type="match status" value="1"/>
</dbReference>
<dbReference type="InterPro" id="IPR001715">
    <property type="entry name" value="CH_dom"/>
</dbReference>
<dbReference type="VEuPathDB" id="MicrosporidiaDB:NCER_100495"/>
<evidence type="ECO:0000256" key="6">
    <source>
        <dbReference type="ARBA" id="ARBA00022776"/>
    </source>
</evidence>
<evidence type="ECO:0000256" key="4">
    <source>
        <dbReference type="ARBA" id="ARBA00022618"/>
    </source>
</evidence>
<accession>A0A0F9WQD3</accession>
<evidence type="ECO:0000256" key="5">
    <source>
        <dbReference type="ARBA" id="ARBA00022701"/>
    </source>
</evidence>
<keyword evidence="5" id="KW-0493">Microtubule</keyword>
<dbReference type="AlphaFoldDB" id="A0A0F9WQD3"/>
<dbReference type="InterPro" id="IPR027328">
    <property type="entry name" value="MAPRE"/>
</dbReference>
<comment type="subcellular location">
    <subcellularLocation>
        <location evidence="1">Cytoplasm</location>
        <location evidence="1">Cytoskeleton</location>
    </subcellularLocation>
</comment>
<organism evidence="11 12">
    <name type="scientific">Vairimorpha ceranae</name>
    <dbReference type="NCBI Taxonomy" id="40302"/>
    <lineage>
        <taxon>Eukaryota</taxon>
        <taxon>Fungi</taxon>
        <taxon>Fungi incertae sedis</taxon>
        <taxon>Microsporidia</taxon>
        <taxon>Nosematidae</taxon>
        <taxon>Vairimorpha</taxon>
    </lineage>
</organism>
<evidence type="ECO:0000256" key="9">
    <source>
        <dbReference type="SAM" id="Coils"/>
    </source>
</evidence>
<feature type="domain" description="Calponin-homology (CH)" evidence="10">
    <location>
        <begin position="1"/>
        <end position="101"/>
    </location>
</feature>
<feature type="coiled-coil region" evidence="9">
    <location>
        <begin position="135"/>
        <end position="169"/>
    </location>
</feature>
<keyword evidence="7" id="KW-0206">Cytoskeleton</keyword>
<keyword evidence="9" id="KW-0175">Coiled coil</keyword>
<evidence type="ECO:0000256" key="7">
    <source>
        <dbReference type="ARBA" id="ARBA00023212"/>
    </source>
</evidence>
<proteinExistence type="inferred from homology"/>
<dbReference type="Proteomes" id="UP000034350">
    <property type="component" value="Unassembled WGS sequence"/>
</dbReference>
<evidence type="ECO:0000313" key="11">
    <source>
        <dbReference type="EMBL" id="KKO75153.1"/>
    </source>
</evidence>
<dbReference type="OMA" id="NIHINCI"/>
<protein>
    <submittedName>
        <fullName evidence="11">Microtubule binding protein</fullName>
    </submittedName>
</protein>
<evidence type="ECO:0000259" key="10">
    <source>
        <dbReference type="PROSITE" id="PS50021"/>
    </source>
</evidence>
<dbReference type="RefSeq" id="XP_024330895.1">
    <property type="nucleotide sequence ID" value="XM_024475005.1"/>
</dbReference>
<keyword evidence="6" id="KW-0498">Mitosis</keyword>
<reference evidence="11 12" key="1">
    <citation type="journal article" date="2015" name="Environ. Microbiol.">
        <title>Genome analyses suggest the presence of polyploidy and recent human-driven expansions in eight global populations of the honeybee pathogen Nosema ceranae.</title>
        <authorList>
            <person name="Pelin A."/>
            <person name="Selman M."/>
            <person name="Aris-Brosou S."/>
            <person name="Farinelli L."/>
            <person name="Corradi N."/>
        </authorList>
    </citation>
    <scope>NUCLEOTIDE SEQUENCE [LARGE SCALE GENOMIC DNA]</scope>
    <source>
        <strain evidence="11 12">PA08 1199</strain>
    </source>
</reference>
<dbReference type="OrthoDB" id="2119228at2759"/>
<dbReference type="SUPFAM" id="SSF47576">
    <property type="entry name" value="Calponin-homology domain, CH-domain"/>
    <property type="match status" value="1"/>
</dbReference>
<comment type="similarity">
    <text evidence="2">Belongs to the MAPRE family.</text>
</comment>
<evidence type="ECO:0000256" key="8">
    <source>
        <dbReference type="ARBA" id="ARBA00023306"/>
    </source>
</evidence>